<feature type="compositionally biased region" description="Polar residues" evidence="11">
    <location>
        <begin position="724"/>
        <end position="739"/>
    </location>
</feature>
<keyword evidence="2" id="KW-0723">Serine/threonine-protein kinase</keyword>
<evidence type="ECO:0000256" key="9">
    <source>
        <dbReference type="PIRSR" id="PIRSR630616-3"/>
    </source>
</evidence>
<dbReference type="InterPro" id="IPR008984">
    <property type="entry name" value="SMAD_FHA_dom_sf"/>
</dbReference>
<feature type="compositionally biased region" description="Polar residues" evidence="11">
    <location>
        <begin position="874"/>
        <end position="884"/>
    </location>
</feature>
<dbReference type="GO" id="GO:0004674">
    <property type="term" value="F:protein serine/threonine kinase activity"/>
    <property type="evidence" value="ECO:0007669"/>
    <property type="project" value="UniProtKB-KW"/>
</dbReference>
<evidence type="ECO:0000256" key="10">
    <source>
        <dbReference type="PROSITE-ProRule" id="PRU10141"/>
    </source>
</evidence>
<evidence type="ECO:0000313" key="14">
    <source>
        <dbReference type="EMBL" id="PNS15868.1"/>
    </source>
</evidence>
<evidence type="ECO:0000256" key="4">
    <source>
        <dbReference type="ARBA" id="ARBA00022741"/>
    </source>
</evidence>
<evidence type="ECO:0000259" key="13">
    <source>
        <dbReference type="PROSITE" id="PS50011"/>
    </source>
</evidence>
<dbReference type="Pfam" id="PF00069">
    <property type="entry name" value="Pkinase"/>
    <property type="match status" value="1"/>
</dbReference>
<dbReference type="GO" id="GO:0005524">
    <property type="term" value="F:ATP binding"/>
    <property type="evidence" value="ECO:0007669"/>
    <property type="project" value="UniProtKB-UniRule"/>
</dbReference>
<keyword evidence="5" id="KW-0418">Kinase</keyword>
<dbReference type="PROSITE" id="PS50011">
    <property type="entry name" value="PROTEIN_KINASE_DOM"/>
    <property type="match status" value="1"/>
</dbReference>
<dbReference type="STRING" id="2082308.A0A2K1QL30"/>
<dbReference type="InterPro" id="IPR000719">
    <property type="entry name" value="Prot_kinase_dom"/>
</dbReference>
<evidence type="ECO:0000256" key="3">
    <source>
        <dbReference type="ARBA" id="ARBA00022679"/>
    </source>
</evidence>
<evidence type="ECO:0008006" key="16">
    <source>
        <dbReference type="Google" id="ProtNLM"/>
    </source>
</evidence>
<comment type="similarity">
    <text evidence="1">Belongs to the protein kinase superfamily. CAMK Ser/Thr protein kinase family. CHEK2 subfamily.</text>
</comment>
<gene>
    <name evidence="14" type="ORF">CAC42_7974</name>
</gene>
<dbReference type="SUPFAM" id="SSF56112">
    <property type="entry name" value="Protein kinase-like (PK-like)"/>
    <property type="match status" value="1"/>
</dbReference>
<dbReference type="SMART" id="SM00220">
    <property type="entry name" value="S_TKc"/>
    <property type="match status" value="1"/>
</dbReference>
<reference evidence="14 15" key="1">
    <citation type="submission" date="2017-06" db="EMBL/GenBank/DDBJ databases">
        <title>Draft genome sequence of a variant of Elsinoe murrayae.</title>
        <authorList>
            <person name="Cheng Q."/>
        </authorList>
    </citation>
    <scope>NUCLEOTIDE SEQUENCE [LARGE SCALE GENOMIC DNA]</scope>
    <source>
        <strain evidence="14 15">CQ-2017a</strain>
    </source>
</reference>
<keyword evidence="3" id="KW-0808">Transferase</keyword>
<evidence type="ECO:0000313" key="15">
    <source>
        <dbReference type="Proteomes" id="UP000243797"/>
    </source>
</evidence>
<dbReference type="InterPro" id="IPR017441">
    <property type="entry name" value="Protein_kinase_ATP_BS"/>
</dbReference>
<feature type="region of interest" description="Disordered" evidence="11">
    <location>
        <begin position="637"/>
        <end position="661"/>
    </location>
</feature>
<evidence type="ECO:0000256" key="2">
    <source>
        <dbReference type="ARBA" id="ARBA00022527"/>
    </source>
</evidence>
<dbReference type="Gene3D" id="1.10.510.10">
    <property type="entry name" value="Transferase(Phosphotransferase) domain 1"/>
    <property type="match status" value="1"/>
</dbReference>
<feature type="domain" description="FHA" evidence="12">
    <location>
        <begin position="110"/>
        <end position="163"/>
    </location>
</feature>
<protein>
    <recommendedName>
        <fullName evidence="16">Serine/threonine-protein kinase RAD53</fullName>
    </recommendedName>
</protein>
<feature type="compositionally biased region" description="Polar residues" evidence="11">
    <location>
        <begin position="774"/>
        <end position="790"/>
    </location>
</feature>
<dbReference type="EMBL" id="NKHZ01000065">
    <property type="protein sequence ID" value="PNS15868.1"/>
    <property type="molecule type" value="Genomic_DNA"/>
</dbReference>
<dbReference type="Proteomes" id="UP000243797">
    <property type="component" value="Unassembled WGS sequence"/>
</dbReference>
<comment type="caution">
    <text evidence="14">The sequence shown here is derived from an EMBL/GenBank/DDBJ whole genome shotgun (WGS) entry which is preliminary data.</text>
</comment>
<dbReference type="PROSITE" id="PS00108">
    <property type="entry name" value="PROTEIN_KINASE_ST"/>
    <property type="match status" value="1"/>
</dbReference>
<keyword evidence="6 8" id="KW-0067">ATP-binding</keyword>
<sequence length="1068" mass="118731">MEATQEMTQKVLDPRRTGNNLSEMSAADASDIICILHPSSQAALEVVAYTAEHFPQHVLHFDNYREYDDDLNTLNLNSQHTLILPENLPKGPLDLALRFSSPVRNVSNGFVFGRNGLQCDIVSNPVNSSRVSNVHFRIFMNPSGVLMLHDTSTNGTLVDDVLLQGRADENKIHQRMLKSGSVIQIFSNKPSELIKFIVRIPSRSGFEQDYQDKFHSYMQDVAAIEALSAHAAAVRAASQRPNPQSAAVPPVAKITQPAVPYIKNEYGMHWNGGSKYNVVGHLGNGAFAKVYQLATKANGVFFAAKELEKRRFMKNGILDRKLDNEMQIMKDLSHQNIVQFVEYHDEPKHLYIIMDYVPCGDLQQYITNGGPLAEPVACSMAAQILDALTYLHGKRITHRDIKPDNILIANANPNSFWVQLSDFGLSKVVKDNETFLKTFCGTLLYCAPEVFPHYDAHVAEHGGLKRPRRMSARQQKTYHSYSQSVDVWSLGAVLWYALCGRTPFDGVMDHNGKGMFDRIMQTEPDTRLLFLHGVSNDAIDLLGWMLRTNPAERFTPPQCLQHPWFNGMPQQAIGAVDETELGAIDEEDELDDGLETEEPDLSQLRIDEGTSLEHRGEVSFNSSDLDFLDPRESKRFKMHKPPVQPSQSSGSDDQAKFAGVSEGQPHRAMLFGEVTESLLNEQRTQQKTSSPLLGTRVDTQNENKMLTDTEEVKAAAIRRRGRPESTTVSVDARDNSLSGAESMVRDLDMGSPESATTPANEPRTPGTPDHRQRSSLSDGSSAEETPTKVQEITPRPLPFRRQIALDYPPSMFYNPLDPSTHNPEYASLRSGHDFLTNPTLPSADFDAYARVSHMAAGTYADLTPKDHSDGEFPQGQNPGDTQMISVPADAEQPQEFVRPQPPIARLIPTPESFVKTDVMIVKPVSQWGRYSGNTNVYTDSQDTRVPKRAMVLHFAGPGVDEAAEAGEDWTKLPGLRCGTIATDSRHGIYVNNRRLTKTDEKGRLLYGKIYDGDTITVTKPHRGQADSGLTFRVRIYYGPSKNGRKEGHPFKVEIYQGAPKSSTSSAGA</sequence>
<name>A0A2K1QL30_9PEZI</name>
<feature type="binding site" evidence="8 10">
    <location>
        <position position="305"/>
    </location>
    <ligand>
        <name>ATP</name>
        <dbReference type="ChEBI" id="CHEBI:30616"/>
    </ligand>
</feature>
<evidence type="ECO:0000256" key="7">
    <source>
        <dbReference type="PIRSR" id="PIRSR630616-1"/>
    </source>
</evidence>
<dbReference type="InterPro" id="IPR008271">
    <property type="entry name" value="Ser/Thr_kinase_AS"/>
</dbReference>
<accession>A0A2K1QL30</accession>
<evidence type="ECO:0000259" key="12">
    <source>
        <dbReference type="PROSITE" id="PS50006"/>
    </source>
</evidence>
<dbReference type="Gene3D" id="2.60.200.20">
    <property type="match status" value="1"/>
</dbReference>
<dbReference type="FunFam" id="3.30.200.20:FF:000470">
    <property type="entry name" value="Serine/threonine-protein kinase RAD53"/>
    <property type="match status" value="1"/>
</dbReference>
<feature type="active site" description="Proton acceptor" evidence="7">
    <location>
        <position position="400"/>
    </location>
</feature>
<dbReference type="SMART" id="SM00240">
    <property type="entry name" value="FHA"/>
    <property type="match status" value="1"/>
</dbReference>
<evidence type="ECO:0000256" key="11">
    <source>
        <dbReference type="SAM" id="MobiDB-lite"/>
    </source>
</evidence>
<dbReference type="PROSITE" id="PS00107">
    <property type="entry name" value="PROTEIN_KINASE_ATP"/>
    <property type="match status" value="1"/>
</dbReference>
<evidence type="ECO:0000256" key="6">
    <source>
        <dbReference type="ARBA" id="ARBA00022840"/>
    </source>
</evidence>
<keyword evidence="15" id="KW-1185">Reference proteome</keyword>
<feature type="binding site" evidence="8">
    <location>
        <position position="422"/>
    </location>
    <ligand>
        <name>ATP</name>
        <dbReference type="ChEBI" id="CHEBI:30616"/>
    </ligand>
</feature>
<evidence type="ECO:0000256" key="5">
    <source>
        <dbReference type="ARBA" id="ARBA00022777"/>
    </source>
</evidence>
<feature type="region of interest" description="Disordered" evidence="11">
    <location>
        <begin position="862"/>
        <end position="884"/>
    </location>
</feature>
<dbReference type="OrthoDB" id="504170at2759"/>
<dbReference type="AlphaFoldDB" id="A0A2K1QL30"/>
<dbReference type="InParanoid" id="A0A2K1QL30"/>
<feature type="region of interest" description="Disordered" evidence="11">
    <location>
        <begin position="712"/>
        <end position="799"/>
    </location>
</feature>
<dbReference type="InterPro" id="IPR000253">
    <property type="entry name" value="FHA_dom"/>
</dbReference>
<keyword evidence="4 8" id="KW-0547">Nucleotide-binding</keyword>
<organism evidence="14 15">
    <name type="scientific">Sphaceloma murrayae</name>
    <dbReference type="NCBI Taxonomy" id="2082308"/>
    <lineage>
        <taxon>Eukaryota</taxon>
        <taxon>Fungi</taxon>
        <taxon>Dikarya</taxon>
        <taxon>Ascomycota</taxon>
        <taxon>Pezizomycotina</taxon>
        <taxon>Dothideomycetes</taxon>
        <taxon>Dothideomycetidae</taxon>
        <taxon>Myriangiales</taxon>
        <taxon>Elsinoaceae</taxon>
        <taxon>Sphaceloma</taxon>
    </lineage>
</organism>
<dbReference type="Pfam" id="PF00498">
    <property type="entry name" value="FHA"/>
    <property type="match status" value="1"/>
</dbReference>
<dbReference type="SUPFAM" id="SSF49879">
    <property type="entry name" value="SMAD/FHA domain"/>
    <property type="match status" value="1"/>
</dbReference>
<feature type="cross-link" description="Glycyl lysine isopeptide (Lys-Gly) (interchain with G-Cter in SUMO2)" evidence="9">
    <location>
        <position position="402"/>
    </location>
</feature>
<dbReference type="InterPro" id="IPR011009">
    <property type="entry name" value="Kinase-like_dom_sf"/>
</dbReference>
<dbReference type="PANTHER" id="PTHR24350">
    <property type="entry name" value="SERINE/THREONINE-PROTEIN KINASE IAL-RELATED"/>
    <property type="match status" value="1"/>
</dbReference>
<evidence type="ECO:0000256" key="8">
    <source>
        <dbReference type="PIRSR" id="PIRSR630616-2"/>
    </source>
</evidence>
<proteinExistence type="inferred from homology"/>
<evidence type="ECO:0000256" key="1">
    <source>
        <dbReference type="ARBA" id="ARBA00005575"/>
    </source>
</evidence>
<feature type="domain" description="Protein kinase" evidence="13">
    <location>
        <begin position="276"/>
        <end position="565"/>
    </location>
</feature>
<dbReference type="InterPro" id="IPR030616">
    <property type="entry name" value="Aur-like"/>
</dbReference>
<dbReference type="PROSITE" id="PS50006">
    <property type="entry name" value="FHA_DOMAIN"/>
    <property type="match status" value="1"/>
</dbReference>